<proteinExistence type="predicted"/>
<reference evidence="1" key="1">
    <citation type="submission" date="2014-11" db="EMBL/GenBank/DDBJ databases">
        <authorList>
            <person name="Amaro Gonzalez C."/>
        </authorList>
    </citation>
    <scope>NUCLEOTIDE SEQUENCE</scope>
</reference>
<dbReference type="AlphaFoldDB" id="A0A0E9SNY5"/>
<name>A0A0E9SNY5_ANGAN</name>
<reference evidence="1" key="2">
    <citation type="journal article" date="2015" name="Fish Shellfish Immunol.">
        <title>Early steps in the European eel (Anguilla anguilla)-Vibrio vulnificus interaction in the gills: Role of the RtxA13 toxin.</title>
        <authorList>
            <person name="Callol A."/>
            <person name="Pajuelo D."/>
            <person name="Ebbesson L."/>
            <person name="Teles M."/>
            <person name="MacKenzie S."/>
            <person name="Amaro C."/>
        </authorList>
    </citation>
    <scope>NUCLEOTIDE SEQUENCE</scope>
</reference>
<organism evidence="1">
    <name type="scientific">Anguilla anguilla</name>
    <name type="common">European freshwater eel</name>
    <name type="synonym">Muraena anguilla</name>
    <dbReference type="NCBI Taxonomy" id="7936"/>
    <lineage>
        <taxon>Eukaryota</taxon>
        <taxon>Metazoa</taxon>
        <taxon>Chordata</taxon>
        <taxon>Craniata</taxon>
        <taxon>Vertebrata</taxon>
        <taxon>Euteleostomi</taxon>
        <taxon>Actinopterygii</taxon>
        <taxon>Neopterygii</taxon>
        <taxon>Teleostei</taxon>
        <taxon>Anguilliformes</taxon>
        <taxon>Anguillidae</taxon>
        <taxon>Anguilla</taxon>
    </lineage>
</organism>
<protein>
    <submittedName>
        <fullName evidence="1">Uncharacterized protein</fullName>
    </submittedName>
</protein>
<evidence type="ECO:0000313" key="1">
    <source>
        <dbReference type="EMBL" id="JAH42952.1"/>
    </source>
</evidence>
<accession>A0A0E9SNY5</accession>
<dbReference type="EMBL" id="GBXM01065625">
    <property type="protein sequence ID" value="JAH42952.1"/>
    <property type="molecule type" value="Transcribed_RNA"/>
</dbReference>
<sequence length="69" mass="8081">MLFWRICTRLATYASSAIQSFDYHYVSVCWLVATCRFPRMLHLILAGWIQNNFHTEGLHRGSDPPVLRL</sequence>